<feature type="coiled-coil region" evidence="1">
    <location>
        <begin position="518"/>
        <end position="552"/>
    </location>
</feature>
<dbReference type="Proteomes" id="UP000824366">
    <property type="component" value="Chromosome"/>
</dbReference>
<feature type="coiled-coil region" evidence="1">
    <location>
        <begin position="352"/>
        <end position="405"/>
    </location>
</feature>
<evidence type="ECO:0000313" key="3">
    <source>
        <dbReference type="Proteomes" id="UP000824366"/>
    </source>
</evidence>
<reference evidence="2 3" key="1">
    <citation type="journal article" date="2021" name="Microbiol. Spectr.">
        <title>A Single Bacterium Capable of Oxidation and Reduction of Iron at Circumneutral pH.</title>
        <authorList>
            <person name="Kato S."/>
            <person name="Ohkuma M."/>
        </authorList>
    </citation>
    <scope>NUCLEOTIDE SEQUENCE [LARGE SCALE GENOMIC DNA]</scope>
    <source>
        <strain evidence="2 3">MIZ03</strain>
    </source>
</reference>
<sequence length="1459" mass="159842">MQQISRIYLGNCGYETAWYDGVTLDLRDLDLHAPTDTVLNLENGGGKTSLLSLIFSCFETSQDRFLKHIQSRNNHFSQYFANDGTLGLIMVEWLMPPKKSGEGTYRLITGQAVAVRTTTEPAEIERMFFSFEEDDSLSLEQVPGPKLCEAPLTSMGEFSRWIHDQQRTNPGNAYITRKQSDWHRHLEASLIDIEMLRMQVDFSAQEGGFDAGFLNFKSEAEFLRKFFGLTLDAPRASSVRDAVATACDKLRRKPHFQRQLTQLQSFSGALSTFSAAAEVLQQEKVQRINLIWKGLRLAEALEERATTLEQDAATEATFSETQLGIAQTEEAAVDSYAKEHATLTDLTFQRKSQLATEALRQLREDLAKAEKDVLHIRAAQLQREVKAAQAEIKELRALSEEKTKELAPYLAKVQRDGSLLRRALHDTAGALRTQVDDIEEQTKARGKQASDLRAEVTRLNTDLVKHSNEKTQLETQQKALIIARQRLAADGALTSDDESTADALERWTGLDDQLRAELAALSDQQAQYEVDAEDWRQKSEDAKLRAGRLETEISAKNIFIADGCAERERLSQSAALTAAAETDVVTDLESLALIDQLDRRISSFGLQITGTDIRMAELDADSQSIENTGVAGFSPDVALVVRKLLAHGVRSAQPFNQYLAKAIPDAVRARALVQSNPARFLGVCVASTELDACRAMQWGAELPVKPVMVSPTALETDALGAAVVVPPGTDAAYNTGAAQALKLKLVASHDHEKATRQQLEDLRNQALAARTALLAYRDKYGAGKLASAQDRFIQLEQEKATELQTADTHKGKAVECTVAAKTAAKRVKEYENSLNGCRGHLIALERFVSDHECQQSDRLSRMDALDQLLGQTQELIETKGVELASLQALNVQAAGNMATMTAEVTNLDSERSDLKHHDPAIPAHELLKNNPTPLASLREAYKTAESIYSSAAETRLGALKAQLDLKENEVLAKQNAFTKQFSGVTGTDLAPFREADLDALLPATECLVTTLQGKEEPAITAKAQAEATHKQWAITNKVRLPAATPEQVALDDEGLVAAVSAAEASRQFSGAKAVAAKQAGTTAATRAQEKATEAKGMKERKVILNVTLQLEQQPERALVELRLTAAGQDVSQLQSRFLLEIDASAQVTKLIQAFNSRAAAYTNAEKSARTLFESLKTAAQAPEFVQVEPDLAVQMRSNAFESAVDDIQRLSAELTERIAAVESNLLDMAKDFEAAAEELHSLTQVATSTLTSATRKAVPAGAPYVGGKSVLKMRSHLGSISADDRRRVLHHYLDRLIESGIIPAKGSDLAAEALLALNGKALGLQVLKMVIEESQQYVAMDKITNSGGEGVVMAMFLYLVISQLRSDMQAREQKAGGGPLILDNPFAKATTPALWKAQRMLANAMGVQLIFATAVQDYNTLGEFGKFVRLRRAGQNTKTRRWHLETADFQLNEPMAEAT</sequence>
<dbReference type="EMBL" id="AP024238">
    <property type="protein sequence ID" value="BCO25726.1"/>
    <property type="molecule type" value="Genomic_DNA"/>
</dbReference>
<keyword evidence="1" id="KW-0175">Coiled coil</keyword>
<feature type="coiled-coil region" evidence="1">
    <location>
        <begin position="449"/>
        <end position="476"/>
    </location>
</feature>
<protein>
    <recommendedName>
        <fullName evidence="4">Chromosome partition protein Smc</fullName>
    </recommendedName>
</protein>
<evidence type="ECO:0008006" key="4">
    <source>
        <dbReference type="Google" id="ProtNLM"/>
    </source>
</evidence>
<accession>A0ABN6D4N3</accession>
<organism evidence="2 3">
    <name type="scientific">Rhodoferax lithotrophicus</name>
    <dbReference type="NCBI Taxonomy" id="2798804"/>
    <lineage>
        <taxon>Bacteria</taxon>
        <taxon>Pseudomonadati</taxon>
        <taxon>Pseudomonadota</taxon>
        <taxon>Betaproteobacteria</taxon>
        <taxon>Burkholderiales</taxon>
        <taxon>Comamonadaceae</taxon>
        <taxon>Rhodoferax</taxon>
    </lineage>
</organism>
<evidence type="ECO:0000256" key="1">
    <source>
        <dbReference type="SAM" id="Coils"/>
    </source>
</evidence>
<evidence type="ECO:0000313" key="2">
    <source>
        <dbReference type="EMBL" id="BCO25726.1"/>
    </source>
</evidence>
<name>A0ABN6D4N3_9BURK</name>
<keyword evidence="3" id="KW-1185">Reference proteome</keyword>
<dbReference type="RefSeq" id="WP_223907903.1">
    <property type="nucleotide sequence ID" value="NZ_AP024238.1"/>
</dbReference>
<gene>
    <name evidence="2" type="ORF">MIZ03_0605</name>
</gene>
<proteinExistence type="predicted"/>